<sequence length="130" mass="14584">MKSAKLQADRRIYVRARRQRTVVFLSLRANDTVGTVKKLLSEALQSEKSAAQIQLFLAKADSRVPLPDDDQTADAVGIQEESTLYFVFDDGQGGWEDVHIDEYEPLDDPEEEVEMKDAPSSKKEKGKGRA</sequence>
<proteinExistence type="predicted"/>
<name>A0A1X2HE91_SYNRA</name>
<dbReference type="Gene3D" id="3.10.20.90">
    <property type="entry name" value="Phosphatidylinositol 3-kinase Catalytic Subunit, Chain A, domain 1"/>
    <property type="match status" value="1"/>
</dbReference>
<dbReference type="SUPFAM" id="SSF54236">
    <property type="entry name" value="Ubiquitin-like"/>
    <property type="match status" value="1"/>
</dbReference>
<dbReference type="STRING" id="13706.A0A1X2HE91"/>
<dbReference type="PROSITE" id="PS50053">
    <property type="entry name" value="UBIQUITIN_2"/>
    <property type="match status" value="1"/>
</dbReference>
<dbReference type="Proteomes" id="UP000242180">
    <property type="component" value="Unassembled WGS sequence"/>
</dbReference>
<dbReference type="OrthoDB" id="428577at2759"/>
<feature type="region of interest" description="Disordered" evidence="1">
    <location>
        <begin position="98"/>
        <end position="130"/>
    </location>
</feature>
<accession>A0A1X2HE91</accession>
<dbReference type="AlphaFoldDB" id="A0A1X2HE91"/>
<gene>
    <name evidence="3" type="ORF">BCR43DRAFT_523486</name>
</gene>
<dbReference type="InterPro" id="IPR000626">
    <property type="entry name" value="Ubiquitin-like_dom"/>
</dbReference>
<dbReference type="InterPro" id="IPR029071">
    <property type="entry name" value="Ubiquitin-like_domsf"/>
</dbReference>
<feature type="domain" description="Ubiquitin-like" evidence="2">
    <location>
        <begin position="10"/>
        <end position="93"/>
    </location>
</feature>
<comment type="caution">
    <text evidence="3">The sequence shown here is derived from an EMBL/GenBank/DDBJ whole genome shotgun (WGS) entry which is preliminary data.</text>
</comment>
<evidence type="ECO:0000259" key="2">
    <source>
        <dbReference type="PROSITE" id="PS50053"/>
    </source>
</evidence>
<dbReference type="EMBL" id="MCGN01000004">
    <property type="protein sequence ID" value="ORY97274.1"/>
    <property type="molecule type" value="Genomic_DNA"/>
</dbReference>
<organism evidence="3 4">
    <name type="scientific">Syncephalastrum racemosum</name>
    <name type="common">Filamentous fungus</name>
    <dbReference type="NCBI Taxonomy" id="13706"/>
    <lineage>
        <taxon>Eukaryota</taxon>
        <taxon>Fungi</taxon>
        <taxon>Fungi incertae sedis</taxon>
        <taxon>Mucoromycota</taxon>
        <taxon>Mucoromycotina</taxon>
        <taxon>Mucoromycetes</taxon>
        <taxon>Mucorales</taxon>
        <taxon>Syncephalastraceae</taxon>
        <taxon>Syncephalastrum</taxon>
    </lineage>
</organism>
<evidence type="ECO:0000313" key="4">
    <source>
        <dbReference type="Proteomes" id="UP000242180"/>
    </source>
</evidence>
<protein>
    <recommendedName>
        <fullName evidence="2">Ubiquitin-like domain-containing protein</fullName>
    </recommendedName>
</protein>
<evidence type="ECO:0000313" key="3">
    <source>
        <dbReference type="EMBL" id="ORY97274.1"/>
    </source>
</evidence>
<dbReference type="CDD" id="cd17039">
    <property type="entry name" value="Ubl_ubiquitin_like"/>
    <property type="match status" value="1"/>
</dbReference>
<reference evidence="3 4" key="1">
    <citation type="submission" date="2016-07" db="EMBL/GenBank/DDBJ databases">
        <title>Pervasive Adenine N6-methylation of Active Genes in Fungi.</title>
        <authorList>
            <consortium name="DOE Joint Genome Institute"/>
            <person name="Mondo S.J."/>
            <person name="Dannebaum R.O."/>
            <person name="Kuo R.C."/>
            <person name="Labutti K."/>
            <person name="Haridas S."/>
            <person name="Kuo A."/>
            <person name="Salamov A."/>
            <person name="Ahrendt S.R."/>
            <person name="Lipzen A."/>
            <person name="Sullivan W."/>
            <person name="Andreopoulos W.B."/>
            <person name="Clum A."/>
            <person name="Lindquist E."/>
            <person name="Daum C."/>
            <person name="Ramamoorthy G.K."/>
            <person name="Gryganskyi A."/>
            <person name="Culley D."/>
            <person name="Magnuson J.K."/>
            <person name="James T.Y."/>
            <person name="O'Malley M.A."/>
            <person name="Stajich J.E."/>
            <person name="Spatafora J.W."/>
            <person name="Visel A."/>
            <person name="Grigoriev I.V."/>
        </authorList>
    </citation>
    <scope>NUCLEOTIDE SEQUENCE [LARGE SCALE GENOMIC DNA]</scope>
    <source>
        <strain evidence="3 4">NRRL 2496</strain>
    </source>
</reference>
<dbReference type="OMA" id="WENVNVI"/>
<dbReference type="InParanoid" id="A0A1X2HE91"/>
<keyword evidence="4" id="KW-1185">Reference proteome</keyword>
<evidence type="ECO:0000256" key="1">
    <source>
        <dbReference type="SAM" id="MobiDB-lite"/>
    </source>
</evidence>
<feature type="compositionally biased region" description="Acidic residues" evidence="1">
    <location>
        <begin position="103"/>
        <end position="114"/>
    </location>
</feature>